<sequence length="150" mass="15945">MARRATGRCGASALARGLPRAVLTLLATLGALIALSEVAAAQDAAAGERVFAQCKACHQVGPNARNAVGPVLNGLFGRKTGMVEGFQYSGANKGADITWTEETFAEYIRNPREKIPGTKMVFAGVKDEQKIKDLIAYLHKFDEAPVALTQ</sequence>
<dbReference type="EMBL" id="CYHC01000003">
    <property type="protein sequence ID" value="CUA87004.1"/>
    <property type="molecule type" value="Genomic_DNA"/>
</dbReference>
<evidence type="ECO:0000256" key="6">
    <source>
        <dbReference type="PROSITE-ProRule" id="PRU00433"/>
    </source>
</evidence>
<dbReference type="SUPFAM" id="SSF46626">
    <property type="entry name" value="Cytochrome c"/>
    <property type="match status" value="1"/>
</dbReference>
<evidence type="ECO:0000313" key="8">
    <source>
        <dbReference type="EMBL" id="CUA87004.1"/>
    </source>
</evidence>
<keyword evidence="4" id="KW-0249">Electron transport</keyword>
<evidence type="ECO:0000256" key="3">
    <source>
        <dbReference type="ARBA" id="ARBA00022723"/>
    </source>
</evidence>
<evidence type="ECO:0000256" key="1">
    <source>
        <dbReference type="ARBA" id="ARBA00022448"/>
    </source>
</evidence>
<dbReference type="Proteomes" id="UP000182178">
    <property type="component" value="Unassembled WGS sequence"/>
</dbReference>
<dbReference type="PROSITE" id="PS51007">
    <property type="entry name" value="CYTC"/>
    <property type="match status" value="1"/>
</dbReference>
<dbReference type="InterPro" id="IPR009056">
    <property type="entry name" value="Cyt_c-like_dom"/>
</dbReference>
<keyword evidence="2 6" id="KW-0349">Heme</keyword>
<evidence type="ECO:0000256" key="2">
    <source>
        <dbReference type="ARBA" id="ARBA00022617"/>
    </source>
</evidence>
<organism evidence="8 9">
    <name type="scientific">Chelatococcus sambhunathii</name>
    <dbReference type="NCBI Taxonomy" id="363953"/>
    <lineage>
        <taxon>Bacteria</taxon>
        <taxon>Pseudomonadati</taxon>
        <taxon>Pseudomonadota</taxon>
        <taxon>Alphaproteobacteria</taxon>
        <taxon>Hyphomicrobiales</taxon>
        <taxon>Chelatococcaceae</taxon>
        <taxon>Chelatococcus</taxon>
    </lineage>
</organism>
<name>A0ABM9U2S4_9HYPH</name>
<evidence type="ECO:0000256" key="4">
    <source>
        <dbReference type="ARBA" id="ARBA00022982"/>
    </source>
</evidence>
<feature type="domain" description="Cytochrome c" evidence="7">
    <location>
        <begin position="42"/>
        <end position="142"/>
    </location>
</feature>
<dbReference type="InterPro" id="IPR002327">
    <property type="entry name" value="Cyt_c_1A/1B"/>
</dbReference>
<keyword evidence="1" id="KW-0813">Transport</keyword>
<dbReference type="Gene3D" id="1.10.760.10">
    <property type="entry name" value="Cytochrome c-like domain"/>
    <property type="match status" value="1"/>
</dbReference>
<accession>A0ABM9U2S4</accession>
<proteinExistence type="predicted"/>
<dbReference type="PANTHER" id="PTHR11961">
    <property type="entry name" value="CYTOCHROME C"/>
    <property type="match status" value="1"/>
</dbReference>
<keyword evidence="3 6" id="KW-0479">Metal-binding</keyword>
<evidence type="ECO:0000256" key="5">
    <source>
        <dbReference type="ARBA" id="ARBA00023004"/>
    </source>
</evidence>
<evidence type="ECO:0000313" key="9">
    <source>
        <dbReference type="Proteomes" id="UP000182178"/>
    </source>
</evidence>
<dbReference type="Pfam" id="PF00034">
    <property type="entry name" value="Cytochrom_C"/>
    <property type="match status" value="1"/>
</dbReference>
<dbReference type="InterPro" id="IPR036909">
    <property type="entry name" value="Cyt_c-like_dom_sf"/>
</dbReference>
<dbReference type="PRINTS" id="PR00604">
    <property type="entry name" value="CYTCHRMECIAB"/>
</dbReference>
<keyword evidence="9" id="KW-1185">Reference proteome</keyword>
<comment type="caution">
    <text evidence="8">The sequence shown here is derived from an EMBL/GenBank/DDBJ whole genome shotgun (WGS) entry which is preliminary data.</text>
</comment>
<gene>
    <name evidence="8" type="ORF">Ga0061061_103115</name>
</gene>
<reference evidence="8 9" key="1">
    <citation type="submission" date="2015-08" db="EMBL/GenBank/DDBJ databases">
        <authorList>
            <person name="Varghese N."/>
        </authorList>
    </citation>
    <scope>NUCLEOTIDE SEQUENCE [LARGE SCALE GENOMIC DNA]</scope>
    <source>
        <strain evidence="8 9">DSM 18167</strain>
    </source>
</reference>
<protein>
    <submittedName>
        <fullName evidence="8">Cytochrome c2</fullName>
    </submittedName>
</protein>
<evidence type="ECO:0000259" key="7">
    <source>
        <dbReference type="PROSITE" id="PS51007"/>
    </source>
</evidence>
<keyword evidence="5 6" id="KW-0408">Iron</keyword>